<evidence type="ECO:0000256" key="1">
    <source>
        <dbReference type="SAM" id="Phobius"/>
    </source>
</evidence>
<comment type="caution">
    <text evidence="2">The sequence shown here is derived from an EMBL/GenBank/DDBJ whole genome shotgun (WGS) entry which is preliminary data.</text>
</comment>
<dbReference type="Proteomes" id="UP000607653">
    <property type="component" value="Unassembled WGS sequence"/>
</dbReference>
<evidence type="ECO:0000313" key="2">
    <source>
        <dbReference type="EMBL" id="DAD37137.1"/>
    </source>
</evidence>
<dbReference type="AlphaFoldDB" id="A0A822YX71"/>
<gene>
    <name evidence="2" type="ORF">HUJ06_007778</name>
</gene>
<keyword evidence="3" id="KW-1185">Reference proteome</keyword>
<proteinExistence type="predicted"/>
<dbReference type="EMBL" id="DUZY01000004">
    <property type="protein sequence ID" value="DAD37137.1"/>
    <property type="molecule type" value="Genomic_DNA"/>
</dbReference>
<organism evidence="2 3">
    <name type="scientific">Nelumbo nucifera</name>
    <name type="common">Sacred lotus</name>
    <dbReference type="NCBI Taxonomy" id="4432"/>
    <lineage>
        <taxon>Eukaryota</taxon>
        <taxon>Viridiplantae</taxon>
        <taxon>Streptophyta</taxon>
        <taxon>Embryophyta</taxon>
        <taxon>Tracheophyta</taxon>
        <taxon>Spermatophyta</taxon>
        <taxon>Magnoliopsida</taxon>
        <taxon>Proteales</taxon>
        <taxon>Nelumbonaceae</taxon>
        <taxon>Nelumbo</taxon>
    </lineage>
</organism>
<sequence length="122" mass="13776">MVTINYKILGWELDEHLGFLGCENDVMVMFSTHGDLCEIMLYITCTEAKCISMNDGCSGKGKDQLQDDDDDDVDCYVVDVEGGVANDGHDHDEGIWNVMMMLMMYMVIMMLTMGNFEGLYDD</sequence>
<feature type="transmembrane region" description="Helical" evidence="1">
    <location>
        <begin position="95"/>
        <end position="116"/>
    </location>
</feature>
<reference evidence="2 3" key="1">
    <citation type="journal article" date="2020" name="Mol. Biol. Evol.">
        <title>Distinct Expression and Methylation Patterns for Genes with Different Fates following a Single Whole-Genome Duplication in Flowering Plants.</title>
        <authorList>
            <person name="Shi T."/>
            <person name="Rahmani R.S."/>
            <person name="Gugger P.F."/>
            <person name="Wang M."/>
            <person name="Li H."/>
            <person name="Zhang Y."/>
            <person name="Li Z."/>
            <person name="Wang Q."/>
            <person name="Van de Peer Y."/>
            <person name="Marchal K."/>
            <person name="Chen J."/>
        </authorList>
    </citation>
    <scope>NUCLEOTIDE SEQUENCE [LARGE SCALE GENOMIC DNA]</scope>
    <source>
        <tissue evidence="2">Leaf</tissue>
    </source>
</reference>
<name>A0A822YX71_NELNU</name>
<protein>
    <submittedName>
        <fullName evidence="2">Uncharacterized protein</fullName>
    </submittedName>
</protein>
<accession>A0A822YX71</accession>
<keyword evidence="1" id="KW-0472">Membrane</keyword>
<evidence type="ECO:0000313" key="3">
    <source>
        <dbReference type="Proteomes" id="UP000607653"/>
    </source>
</evidence>
<keyword evidence="1" id="KW-1133">Transmembrane helix</keyword>
<keyword evidence="1" id="KW-0812">Transmembrane</keyword>